<keyword evidence="3" id="KW-1185">Reference proteome</keyword>
<dbReference type="InterPro" id="IPR001453">
    <property type="entry name" value="MoaB/Mog_dom"/>
</dbReference>
<dbReference type="SUPFAM" id="SSF53218">
    <property type="entry name" value="Molybdenum cofactor biosynthesis proteins"/>
    <property type="match status" value="1"/>
</dbReference>
<dbReference type="Proteomes" id="UP000271256">
    <property type="component" value="Unassembled WGS sequence"/>
</dbReference>
<evidence type="ECO:0000313" key="2">
    <source>
        <dbReference type="EMBL" id="RKO67569.1"/>
    </source>
</evidence>
<dbReference type="Pfam" id="PF00994">
    <property type="entry name" value="MoCF_biosynth"/>
    <property type="match status" value="1"/>
</dbReference>
<feature type="domain" description="MoaB/Mog" evidence="1">
    <location>
        <begin position="129"/>
        <end position="270"/>
    </location>
</feature>
<dbReference type="AlphaFoldDB" id="A0A494WVQ5"/>
<sequence length="300" mass="32773">MELDLLQKTELWITGIELHGANLNEIAAVTARVLGLPAEAVMVVDVRDRVVVLDIMRRTVMAEQIVGREKELLSALNRVPGVRATSSTAVHAQGILGLIAADPEQREELLERSTRLAQQVRAGVARRGVVFASGREVQEGLIEDTNSPYLISLFEQHGYRMRFGGILPDDLHLITGRLRSAVADGYGLVITTGGVGAEDKDWMVESISRLDPAAATPWILHFHAGKGRHLKDGVRIAVGQVELTTLVALPGPHDEVRLAAPVLLEALEAGWGKEILAGALARVLREKWRRAMVHEHHSGR</sequence>
<reference evidence="2 3" key="1">
    <citation type="submission" date="2018-10" db="EMBL/GenBank/DDBJ databases">
        <authorList>
            <person name="Grouzdev D.S."/>
            <person name="Krutkina M.S."/>
            <person name="Tourova T.P."/>
            <person name="Nazina T.N."/>
        </authorList>
    </citation>
    <scope>NUCLEOTIDE SEQUENCE [LARGE SCALE GENOMIC DNA]</scope>
    <source>
        <strain evidence="2 3">435</strain>
    </source>
</reference>
<dbReference type="InterPro" id="IPR036425">
    <property type="entry name" value="MoaB/Mog-like_dom_sf"/>
</dbReference>
<organism evidence="2 3">
    <name type="scientific">Desulfofundulus salinus</name>
    <dbReference type="NCBI Taxonomy" id="2419843"/>
    <lineage>
        <taxon>Bacteria</taxon>
        <taxon>Bacillati</taxon>
        <taxon>Bacillota</taxon>
        <taxon>Clostridia</taxon>
        <taxon>Eubacteriales</taxon>
        <taxon>Peptococcaceae</taxon>
        <taxon>Desulfofundulus</taxon>
    </lineage>
</organism>
<evidence type="ECO:0000313" key="3">
    <source>
        <dbReference type="Proteomes" id="UP000271256"/>
    </source>
</evidence>
<accession>A0A494WVQ5</accession>
<comment type="caution">
    <text evidence="2">The sequence shown here is derived from an EMBL/GenBank/DDBJ whole genome shotgun (WGS) entry which is preliminary data.</text>
</comment>
<dbReference type="EMBL" id="RBWE01000001">
    <property type="protein sequence ID" value="RKO67569.1"/>
    <property type="molecule type" value="Genomic_DNA"/>
</dbReference>
<evidence type="ECO:0000259" key="1">
    <source>
        <dbReference type="SMART" id="SM00852"/>
    </source>
</evidence>
<dbReference type="OrthoDB" id="1676645at2"/>
<name>A0A494WVQ5_9FIRM</name>
<dbReference type="SMART" id="SM00852">
    <property type="entry name" value="MoCF_biosynth"/>
    <property type="match status" value="1"/>
</dbReference>
<proteinExistence type="predicted"/>
<dbReference type="Gene3D" id="3.40.980.10">
    <property type="entry name" value="MoaB/Mog-like domain"/>
    <property type="match status" value="1"/>
</dbReference>
<gene>
    <name evidence="2" type="ORF">D7024_11780</name>
</gene>
<protein>
    <submittedName>
        <fullName evidence="2">Competence/damage-inducible protein A</fullName>
    </submittedName>
</protein>
<dbReference type="RefSeq" id="WP_121451979.1">
    <property type="nucleotide sequence ID" value="NZ_RBWE01000001.1"/>
</dbReference>